<reference evidence="5" key="1">
    <citation type="submission" date="2025-08" db="UniProtKB">
        <authorList>
            <consortium name="Ensembl"/>
        </authorList>
    </citation>
    <scope>IDENTIFICATION</scope>
</reference>
<dbReference type="PANTHER" id="PTHR10903:SF177">
    <property type="entry name" value="GTPASE IMAP FAMILY MEMBER 4-LIKE-RELATED"/>
    <property type="match status" value="1"/>
</dbReference>
<evidence type="ECO:0000313" key="6">
    <source>
        <dbReference type="Proteomes" id="UP000472260"/>
    </source>
</evidence>
<sequence length="253" mass="29966">MCFSLDISSFPNPKQKYILRLTKLTFLSSGPSQFLLTNFILGSSPKNSKMKKELRRSMCLSSPGPHAILITFDLEKISPNNMKTPKLVKDQFGENVLNYTMILLVYDGHLRGRALNDEFMRSDWHLRELVEQCNCRYHVFSKNWRNRSGSRELLHKIERMRTVGGHHYINRSYKRAESVRNEERKLRKQRQSETERTCRELEAQFWRDELHWQMDAYNVRVRAEAELQNSWLRTSAGCYITKSHTQSARTLIY</sequence>
<keyword evidence="3" id="KW-0342">GTP-binding</keyword>
<feature type="domain" description="AIG1-type G" evidence="4">
    <location>
        <begin position="41"/>
        <end position="181"/>
    </location>
</feature>
<dbReference type="Pfam" id="PF04548">
    <property type="entry name" value="AIG1"/>
    <property type="match status" value="1"/>
</dbReference>
<evidence type="ECO:0000259" key="4">
    <source>
        <dbReference type="Pfam" id="PF04548"/>
    </source>
</evidence>
<dbReference type="PANTHER" id="PTHR10903">
    <property type="entry name" value="GTPASE, IMAP FAMILY MEMBER-RELATED"/>
    <property type="match status" value="1"/>
</dbReference>
<evidence type="ECO:0000256" key="1">
    <source>
        <dbReference type="ARBA" id="ARBA00008535"/>
    </source>
</evidence>
<dbReference type="InterPro" id="IPR045058">
    <property type="entry name" value="GIMA/IAN/Toc"/>
</dbReference>
<dbReference type="InterPro" id="IPR027417">
    <property type="entry name" value="P-loop_NTPase"/>
</dbReference>
<keyword evidence="6" id="KW-1185">Reference proteome</keyword>
<evidence type="ECO:0000313" key="5">
    <source>
        <dbReference type="Ensembl" id="ENSSANP00000034695.1"/>
    </source>
</evidence>
<dbReference type="Gene3D" id="3.40.50.300">
    <property type="entry name" value="P-loop containing nucleotide triphosphate hydrolases"/>
    <property type="match status" value="1"/>
</dbReference>
<comment type="similarity">
    <text evidence="1">Belongs to the TRAFAC class TrmE-Era-EngA-EngB-Septin-like GTPase superfamily. AIG1/Toc34/Toc159-like paraseptin GTPase family. IAN subfamily.</text>
</comment>
<dbReference type="GO" id="GO:0005525">
    <property type="term" value="F:GTP binding"/>
    <property type="evidence" value="ECO:0007669"/>
    <property type="project" value="UniProtKB-KW"/>
</dbReference>
<organism evidence="5 6">
    <name type="scientific">Sinocyclocheilus anshuiensis</name>
    <dbReference type="NCBI Taxonomy" id="1608454"/>
    <lineage>
        <taxon>Eukaryota</taxon>
        <taxon>Metazoa</taxon>
        <taxon>Chordata</taxon>
        <taxon>Craniata</taxon>
        <taxon>Vertebrata</taxon>
        <taxon>Euteleostomi</taxon>
        <taxon>Actinopterygii</taxon>
        <taxon>Neopterygii</taxon>
        <taxon>Teleostei</taxon>
        <taxon>Ostariophysi</taxon>
        <taxon>Cypriniformes</taxon>
        <taxon>Cyprinidae</taxon>
        <taxon>Cyprininae</taxon>
        <taxon>Sinocyclocheilus</taxon>
    </lineage>
</organism>
<evidence type="ECO:0000256" key="3">
    <source>
        <dbReference type="ARBA" id="ARBA00023134"/>
    </source>
</evidence>
<dbReference type="Proteomes" id="UP000472260">
    <property type="component" value="Unassembled WGS sequence"/>
</dbReference>
<dbReference type="InterPro" id="IPR006703">
    <property type="entry name" value="G_AIG1"/>
</dbReference>
<protein>
    <recommendedName>
        <fullName evidence="4">AIG1-type G domain-containing protein</fullName>
    </recommendedName>
</protein>
<reference evidence="5" key="2">
    <citation type="submission" date="2025-09" db="UniProtKB">
        <authorList>
            <consortium name="Ensembl"/>
        </authorList>
    </citation>
    <scope>IDENTIFICATION</scope>
</reference>
<dbReference type="Ensembl" id="ENSSANT00000036956.1">
    <property type="protein sequence ID" value="ENSSANP00000034695.1"/>
    <property type="gene ID" value="ENSSANG00000017787.1"/>
</dbReference>
<evidence type="ECO:0000256" key="2">
    <source>
        <dbReference type="ARBA" id="ARBA00022741"/>
    </source>
</evidence>
<name>A0A671MMP8_9TELE</name>
<proteinExistence type="inferred from homology"/>
<keyword evidence="2" id="KW-0547">Nucleotide-binding</keyword>
<dbReference type="AlphaFoldDB" id="A0A671MMP8"/>
<accession>A0A671MMP8</accession>